<feature type="domain" description="E3 UFM1-protein ligase-like C-terminal" evidence="13">
    <location>
        <begin position="536"/>
        <end position="626"/>
    </location>
</feature>
<comment type="caution">
    <text evidence="14">The sequence shown here is derived from an EMBL/GenBank/DDBJ whole genome shotgun (WGS) entry which is preliminary data.</text>
</comment>
<dbReference type="Proteomes" id="UP001445335">
    <property type="component" value="Unassembled WGS sequence"/>
</dbReference>
<sequence>MEDVSVEDLLKELQSAQETKSSARLSERNVVELISKLQELGFLGSDLLHSINGREYLTLEHLRSEVLQAVEQAGGRIAVVDLPALLGVDLVHCERQAAAAVSGSGASLQAVQGELITQGYFDNLAAEINELLQEAGVVAMGELARRYALGAELMQAAVGPRVGHAIRGRLEGGLLYTAAYLSRIKAQLRGALRGAAAPVMLAPLVKELDSGMGGGGGGSGRGAVATFYAQNGFVEYEAVRRAGIPGARAHLAAAFPGGIALDSAFVAPELAAQVEAGVEEALDSAGWADAAALAPAALSPADAAALLERCPAVRRLSGKGDAGGGAVLAGTWAVTAACLAALQGKVAQWLPEVEGAGEAGALASVLAALLRPGALRVYDEALAAVFSAGADARRRRREAAAAALQAAWERLQLLAAGVAPAAAGDAAASTALARHLVRGEGEEAVNALLRYQAAMRDDEDAPEGQGTAGRATEPLGPLSAGERAAILGGLPQDERAPAAAAVGALGGADAEALIEALAEAAGAAGLRLRRLERRAERAAVAARRAALAEALEREGDPAAALALAVPLLVARVHGHLAAVPGRALGAVIAGLAGGMPPAAHAALAAFHADVVSALRAASGGGGASHRALREQVVLSQAQVHALGRDLAASSDAQDVASKAMALWRQAESSTAARAVARAMICLFFANEVLDAYQKWQHMNTPEMKLRRATYPHRTIHIPFPYLGVCVVLPAAAAAAAGVRVPAAASVLSTEMLWSSGASIWAQLAGLWRHRQRPDELAIKRLAMLGAVVLVLVHSLRRIALRDWALASAHKPAEAWLRDAHDNNLLLLQAVLAVPFAFGYRTAAVARLLALLLLLEAVVCWPAWTTYPTWHYQAHVRSHFCTNLGVAGGLVLLQSVGAGSFTVDRLLQKKAT</sequence>
<comment type="similarity">
    <text evidence="3">Belongs to the UFL1 family.</text>
</comment>
<dbReference type="AlphaFoldDB" id="A0AAW1SIN9"/>
<evidence type="ECO:0000256" key="6">
    <source>
        <dbReference type="ARBA" id="ARBA00022786"/>
    </source>
</evidence>
<evidence type="ECO:0000256" key="9">
    <source>
        <dbReference type="SAM" id="MobiDB-lite"/>
    </source>
</evidence>
<feature type="domain" description="E3 UFM1-protein ligase 1-like" evidence="12">
    <location>
        <begin position="400"/>
        <end position="530"/>
    </location>
</feature>
<evidence type="ECO:0000256" key="4">
    <source>
        <dbReference type="ARBA" id="ARBA00022679"/>
    </source>
</evidence>
<organism evidence="14 15">
    <name type="scientific">Elliptochloris bilobata</name>
    <dbReference type="NCBI Taxonomy" id="381761"/>
    <lineage>
        <taxon>Eukaryota</taxon>
        <taxon>Viridiplantae</taxon>
        <taxon>Chlorophyta</taxon>
        <taxon>core chlorophytes</taxon>
        <taxon>Trebouxiophyceae</taxon>
        <taxon>Trebouxiophyceae incertae sedis</taxon>
        <taxon>Elliptochloris clade</taxon>
        <taxon>Elliptochloris</taxon>
    </lineage>
</organism>
<gene>
    <name evidence="14" type="ORF">WJX81_005067</name>
</gene>
<evidence type="ECO:0000256" key="8">
    <source>
        <dbReference type="ARBA" id="ARBA00023136"/>
    </source>
</evidence>
<feature type="region of interest" description="Disordered" evidence="9">
    <location>
        <begin position="457"/>
        <end position="476"/>
    </location>
</feature>
<evidence type="ECO:0000256" key="10">
    <source>
        <dbReference type="SAM" id="Phobius"/>
    </source>
</evidence>
<evidence type="ECO:0000256" key="2">
    <source>
        <dbReference type="ARBA" id="ARBA00006945"/>
    </source>
</evidence>
<feature type="transmembrane region" description="Helical" evidence="10">
    <location>
        <begin position="883"/>
        <end position="902"/>
    </location>
</feature>
<dbReference type="Pfam" id="PF23659">
    <property type="entry name" value="UFL1"/>
    <property type="match status" value="1"/>
</dbReference>
<feature type="transmembrane region" description="Helical" evidence="10">
    <location>
        <begin position="781"/>
        <end position="799"/>
    </location>
</feature>
<dbReference type="Pfam" id="PF09743">
    <property type="entry name" value="E3_UFM1_ligase"/>
    <property type="match status" value="1"/>
</dbReference>
<evidence type="ECO:0000259" key="11">
    <source>
        <dbReference type="Pfam" id="PF09743"/>
    </source>
</evidence>
<name>A0AAW1SIN9_9CHLO</name>
<keyword evidence="15" id="KW-1185">Reference proteome</keyword>
<reference evidence="14 15" key="1">
    <citation type="journal article" date="2024" name="Nat. Commun.">
        <title>Phylogenomics reveals the evolutionary origins of lichenization in chlorophyte algae.</title>
        <authorList>
            <person name="Puginier C."/>
            <person name="Libourel C."/>
            <person name="Otte J."/>
            <person name="Skaloud P."/>
            <person name="Haon M."/>
            <person name="Grisel S."/>
            <person name="Petersen M."/>
            <person name="Berrin J.G."/>
            <person name="Delaux P.M."/>
            <person name="Dal Grande F."/>
            <person name="Keller J."/>
        </authorList>
    </citation>
    <scope>NUCLEOTIDE SEQUENCE [LARGE SCALE GENOMIC DNA]</scope>
    <source>
        <strain evidence="14 15">SAG 245.80</strain>
    </source>
</reference>
<dbReference type="PANTHER" id="PTHR31057:SF0">
    <property type="entry name" value="E3 UFM1-PROTEIN LIGASE 1"/>
    <property type="match status" value="1"/>
</dbReference>
<dbReference type="GO" id="GO:1990592">
    <property type="term" value="P:protein K69-linked ufmylation"/>
    <property type="evidence" value="ECO:0007669"/>
    <property type="project" value="TreeGrafter"/>
</dbReference>
<dbReference type="InterPro" id="IPR056580">
    <property type="entry name" value="Ufl1_dom"/>
</dbReference>
<evidence type="ECO:0000313" key="15">
    <source>
        <dbReference type="Proteomes" id="UP001445335"/>
    </source>
</evidence>
<proteinExistence type="inferred from homology"/>
<dbReference type="InterPro" id="IPR056579">
    <property type="entry name" value="Ufl1_N"/>
</dbReference>
<dbReference type="GO" id="GO:0061666">
    <property type="term" value="F:UFM1 ligase activity"/>
    <property type="evidence" value="ECO:0007669"/>
    <property type="project" value="InterPro"/>
</dbReference>
<dbReference type="InterPro" id="IPR018611">
    <property type="entry name" value="Ufl1"/>
</dbReference>
<evidence type="ECO:0000259" key="12">
    <source>
        <dbReference type="Pfam" id="PF23659"/>
    </source>
</evidence>
<dbReference type="GO" id="GO:0005789">
    <property type="term" value="C:endoplasmic reticulum membrane"/>
    <property type="evidence" value="ECO:0007669"/>
    <property type="project" value="TreeGrafter"/>
</dbReference>
<keyword evidence="8 10" id="KW-0472">Membrane</keyword>
<evidence type="ECO:0000256" key="1">
    <source>
        <dbReference type="ARBA" id="ARBA00004141"/>
    </source>
</evidence>
<feature type="transmembrane region" description="Helical" evidence="10">
    <location>
        <begin position="714"/>
        <end position="739"/>
    </location>
</feature>
<dbReference type="GO" id="GO:0032434">
    <property type="term" value="P:regulation of proteasomal ubiquitin-dependent protein catabolic process"/>
    <property type="evidence" value="ECO:0007669"/>
    <property type="project" value="TreeGrafter"/>
</dbReference>
<dbReference type="InterPro" id="IPR056761">
    <property type="entry name" value="Ufl1-like_C"/>
</dbReference>
<accession>A0AAW1SIN9</accession>
<evidence type="ECO:0000259" key="13">
    <source>
        <dbReference type="Pfam" id="PF25041"/>
    </source>
</evidence>
<dbReference type="Pfam" id="PF02077">
    <property type="entry name" value="SURF4"/>
    <property type="match status" value="1"/>
</dbReference>
<evidence type="ECO:0000256" key="5">
    <source>
        <dbReference type="ARBA" id="ARBA00022692"/>
    </source>
</evidence>
<keyword evidence="4" id="KW-0808">Transferase</keyword>
<comment type="subcellular location">
    <subcellularLocation>
        <location evidence="1">Membrane</location>
        <topology evidence="1">Multi-pass membrane protein</topology>
    </subcellularLocation>
</comment>
<dbReference type="Pfam" id="PF25870">
    <property type="entry name" value="WHD_UFL1_5th"/>
    <property type="match status" value="1"/>
</dbReference>
<feature type="domain" description="E3 UFM1-protein ligase 1-like N-terminal" evidence="11">
    <location>
        <begin position="6"/>
        <end position="207"/>
    </location>
</feature>
<feature type="transmembrane region" description="Helical" evidence="10">
    <location>
        <begin position="751"/>
        <end position="769"/>
    </location>
</feature>
<dbReference type="InterPro" id="IPR002995">
    <property type="entry name" value="Surf4"/>
</dbReference>
<dbReference type="GO" id="GO:0034976">
    <property type="term" value="P:response to endoplasmic reticulum stress"/>
    <property type="evidence" value="ECO:0007669"/>
    <property type="project" value="TreeGrafter"/>
</dbReference>
<comment type="similarity">
    <text evidence="2">Belongs to the SURF4 family.</text>
</comment>
<keyword evidence="7 10" id="KW-1133">Transmembrane helix</keyword>
<dbReference type="PANTHER" id="PTHR31057">
    <property type="entry name" value="E3 UFM1-PROTEIN LIGASE 1"/>
    <property type="match status" value="1"/>
</dbReference>
<keyword evidence="6" id="KW-0833">Ubl conjugation pathway</keyword>
<feature type="transmembrane region" description="Helical" evidence="10">
    <location>
        <begin position="844"/>
        <end position="863"/>
    </location>
</feature>
<evidence type="ECO:0000256" key="7">
    <source>
        <dbReference type="ARBA" id="ARBA00022989"/>
    </source>
</evidence>
<evidence type="ECO:0000256" key="3">
    <source>
        <dbReference type="ARBA" id="ARBA00010789"/>
    </source>
</evidence>
<evidence type="ECO:0000313" key="14">
    <source>
        <dbReference type="EMBL" id="KAK9845381.1"/>
    </source>
</evidence>
<protein>
    <submittedName>
        <fullName evidence="14">Uncharacterized protein</fullName>
    </submittedName>
</protein>
<dbReference type="Pfam" id="PF25041">
    <property type="entry name" value="UFL1_C"/>
    <property type="match status" value="1"/>
</dbReference>
<dbReference type="EMBL" id="JALJOU010000003">
    <property type="protein sequence ID" value="KAK9845381.1"/>
    <property type="molecule type" value="Genomic_DNA"/>
</dbReference>
<keyword evidence="5 10" id="KW-0812">Transmembrane</keyword>